<evidence type="ECO:0000313" key="2">
    <source>
        <dbReference type="EMBL" id="PAV93160.1"/>
    </source>
</evidence>
<comment type="caution">
    <text evidence="2">The sequence shown here is derived from an EMBL/GenBank/DDBJ whole genome shotgun (WGS) entry which is preliminary data.</text>
</comment>
<dbReference type="STRING" id="2018661.A0A2A2M3W9"/>
<dbReference type="AlphaFoldDB" id="A0A2A2M3W9"/>
<accession>A0A2A2M3W9</accession>
<evidence type="ECO:0000259" key="1">
    <source>
        <dbReference type="PROSITE" id="PS50926"/>
    </source>
</evidence>
<sequence length="86" mass="9219">MDERLQRLQAALGRDQQAFNQASVGRTCDVLIERKAKLPGQMLGKSPWLQSVHMMTDAAIGDIVTVDLLSAGPVSMAGAVRVKQAA</sequence>
<reference evidence="2 3" key="1">
    <citation type="journal article" date="2017" name="Curr. Biol.">
        <title>Genome architecture and evolution of a unichromosomal asexual nematode.</title>
        <authorList>
            <person name="Fradin H."/>
            <person name="Zegar C."/>
            <person name="Gutwein M."/>
            <person name="Lucas J."/>
            <person name="Kovtun M."/>
            <person name="Corcoran D."/>
            <person name="Baugh L.R."/>
            <person name="Kiontke K."/>
            <person name="Gunsalus K."/>
            <person name="Fitch D.H."/>
            <person name="Piano F."/>
        </authorList>
    </citation>
    <scope>NUCLEOTIDE SEQUENCE [LARGE SCALE GENOMIC DNA]</scope>
    <source>
        <strain evidence="2">PF1309</strain>
    </source>
</reference>
<proteinExistence type="predicted"/>
<organism evidence="2 3">
    <name type="scientific">Diploscapter pachys</name>
    <dbReference type="NCBI Taxonomy" id="2018661"/>
    <lineage>
        <taxon>Eukaryota</taxon>
        <taxon>Metazoa</taxon>
        <taxon>Ecdysozoa</taxon>
        <taxon>Nematoda</taxon>
        <taxon>Chromadorea</taxon>
        <taxon>Rhabditida</taxon>
        <taxon>Rhabditina</taxon>
        <taxon>Rhabditomorpha</taxon>
        <taxon>Rhabditoidea</taxon>
        <taxon>Rhabditidae</taxon>
        <taxon>Diploscapter</taxon>
    </lineage>
</organism>
<dbReference type="Proteomes" id="UP000218231">
    <property type="component" value="Unassembled WGS sequence"/>
</dbReference>
<dbReference type="OrthoDB" id="1730074at2759"/>
<feature type="domain" description="TRAM" evidence="1">
    <location>
        <begin position="21"/>
        <end position="82"/>
    </location>
</feature>
<protein>
    <recommendedName>
        <fullName evidence="1">TRAM domain-containing protein</fullName>
    </recommendedName>
</protein>
<evidence type="ECO:0000313" key="3">
    <source>
        <dbReference type="Proteomes" id="UP000218231"/>
    </source>
</evidence>
<dbReference type="PROSITE" id="PS50926">
    <property type="entry name" value="TRAM"/>
    <property type="match status" value="1"/>
</dbReference>
<name>A0A2A2M3W9_9BILA</name>
<dbReference type="EMBL" id="LIAE01005667">
    <property type="protein sequence ID" value="PAV93160.1"/>
    <property type="molecule type" value="Genomic_DNA"/>
</dbReference>
<dbReference type="InterPro" id="IPR002792">
    <property type="entry name" value="TRAM_dom"/>
</dbReference>
<gene>
    <name evidence="2" type="ORF">WR25_00937</name>
</gene>
<keyword evidence="3" id="KW-1185">Reference proteome</keyword>